<proteinExistence type="predicted"/>
<reference evidence="3 4" key="1">
    <citation type="journal article" date="2023" name="Plants (Basel)">
        <title>Bridging the Gap: Combining Genomics and Transcriptomics Approaches to Understand Stylosanthes scabra, an Orphan Legume from the Brazilian Caatinga.</title>
        <authorList>
            <person name="Ferreira-Neto J.R.C."/>
            <person name="da Silva M.D."/>
            <person name="Binneck E."/>
            <person name="de Melo N.F."/>
            <person name="da Silva R.H."/>
            <person name="de Melo A.L.T.M."/>
            <person name="Pandolfi V."/>
            <person name="Bustamante F.O."/>
            <person name="Brasileiro-Vidal A.C."/>
            <person name="Benko-Iseppon A.M."/>
        </authorList>
    </citation>
    <scope>NUCLEOTIDE SEQUENCE [LARGE SCALE GENOMIC DNA]</scope>
    <source>
        <tissue evidence="3">Leaves</tissue>
    </source>
</reference>
<dbReference type="Proteomes" id="UP001341840">
    <property type="component" value="Unassembled WGS sequence"/>
</dbReference>
<dbReference type="PANTHER" id="PTHR48432:SF1">
    <property type="entry name" value="S5 DRBM DOMAIN-CONTAINING PROTEIN"/>
    <property type="match status" value="1"/>
</dbReference>
<feature type="region of interest" description="Disordered" evidence="2">
    <location>
        <begin position="16"/>
        <end position="57"/>
    </location>
</feature>
<feature type="compositionally biased region" description="Acidic residues" evidence="2">
    <location>
        <begin position="41"/>
        <end position="54"/>
    </location>
</feature>
<evidence type="ECO:0000256" key="1">
    <source>
        <dbReference type="ARBA" id="ARBA00022884"/>
    </source>
</evidence>
<dbReference type="EMBL" id="JASCZI010090913">
    <property type="protein sequence ID" value="MED6147743.1"/>
    <property type="molecule type" value="Genomic_DNA"/>
</dbReference>
<accession>A0ABU6TIE2</accession>
<dbReference type="PANTHER" id="PTHR48432">
    <property type="entry name" value="S5 DRBM DOMAIN-CONTAINING PROTEIN"/>
    <property type="match status" value="1"/>
</dbReference>
<protein>
    <submittedName>
        <fullName evidence="3">Uncharacterized protein</fullName>
    </submittedName>
</protein>
<evidence type="ECO:0000256" key="2">
    <source>
        <dbReference type="SAM" id="MobiDB-lite"/>
    </source>
</evidence>
<comment type="caution">
    <text evidence="3">The sequence shown here is derived from an EMBL/GenBank/DDBJ whole genome shotgun (WGS) entry which is preliminary data.</text>
</comment>
<organism evidence="3 4">
    <name type="scientific">Stylosanthes scabra</name>
    <dbReference type="NCBI Taxonomy" id="79078"/>
    <lineage>
        <taxon>Eukaryota</taxon>
        <taxon>Viridiplantae</taxon>
        <taxon>Streptophyta</taxon>
        <taxon>Embryophyta</taxon>
        <taxon>Tracheophyta</taxon>
        <taxon>Spermatophyta</taxon>
        <taxon>Magnoliopsida</taxon>
        <taxon>eudicotyledons</taxon>
        <taxon>Gunneridae</taxon>
        <taxon>Pentapetalae</taxon>
        <taxon>rosids</taxon>
        <taxon>fabids</taxon>
        <taxon>Fabales</taxon>
        <taxon>Fabaceae</taxon>
        <taxon>Papilionoideae</taxon>
        <taxon>50 kb inversion clade</taxon>
        <taxon>dalbergioids sensu lato</taxon>
        <taxon>Dalbergieae</taxon>
        <taxon>Pterocarpus clade</taxon>
        <taxon>Stylosanthes</taxon>
    </lineage>
</organism>
<dbReference type="InterPro" id="IPR000851">
    <property type="entry name" value="Ribosomal_uS5"/>
</dbReference>
<evidence type="ECO:0000313" key="4">
    <source>
        <dbReference type="Proteomes" id="UP001341840"/>
    </source>
</evidence>
<evidence type="ECO:0000313" key="3">
    <source>
        <dbReference type="EMBL" id="MED6147743.1"/>
    </source>
</evidence>
<keyword evidence="4" id="KW-1185">Reference proteome</keyword>
<keyword evidence="1" id="KW-0694">RNA-binding</keyword>
<feature type="compositionally biased region" description="Basic and acidic residues" evidence="2">
    <location>
        <begin position="16"/>
        <end position="40"/>
    </location>
</feature>
<gene>
    <name evidence="3" type="ORF">PIB30_046612</name>
</gene>
<name>A0ABU6TIE2_9FABA</name>
<sequence length="103" mass="12279">MIDKFEEKHFKLRPEYRNAGFEKENGISPGEHADEDAKDKDDDDEEEEDEEFDDMKEKDNILLAKLDTIDRKLEEKLADLEYTFGRKGKLLEEKIRDLTKERN</sequence>